<evidence type="ECO:0000256" key="7">
    <source>
        <dbReference type="ARBA" id="ARBA00016549"/>
    </source>
</evidence>
<dbReference type="InterPro" id="IPR005493">
    <property type="entry name" value="RraA/RraA-like"/>
</dbReference>
<organism evidence="13 14">
    <name type="scientific">Pseudonocardia nematodicida</name>
    <dbReference type="NCBI Taxonomy" id="1206997"/>
    <lineage>
        <taxon>Bacteria</taxon>
        <taxon>Bacillati</taxon>
        <taxon>Actinomycetota</taxon>
        <taxon>Actinomycetes</taxon>
        <taxon>Pseudonocardiales</taxon>
        <taxon>Pseudonocardiaceae</taxon>
        <taxon>Pseudonocardia</taxon>
    </lineage>
</organism>
<dbReference type="EMBL" id="JBEDNQ010000001">
    <property type="protein sequence ID" value="MEQ3549032.1"/>
    <property type="molecule type" value="Genomic_DNA"/>
</dbReference>
<evidence type="ECO:0000256" key="2">
    <source>
        <dbReference type="ARBA" id="ARBA00001968"/>
    </source>
</evidence>
<evidence type="ECO:0000256" key="5">
    <source>
        <dbReference type="ARBA" id="ARBA00012213"/>
    </source>
</evidence>
<sequence length="260" mass="28894">MPLSSERKKEILDTVSKLRVTDVRDGMDWVGLHHTGTVSPEIRPLWRTKAAGFATTCRHVPTQQTVPTMSPQDYTKWAYEYWYGQVFKNDLADQIDEHTFLVVDTCNTPTPAVGSMDSMMWAALGARGCLTNGGARDTDETLASKHLPVWSRWIVQPMYQGRVEWGGHSVTVEIGGQPVRPDDLVVADGDGALVVPAEHIDDVLTYAVQESENDKEARAALFDRLGIARDETTVPAFDVPPHPYAKSAADINALLDRHRR</sequence>
<dbReference type="Proteomes" id="UP001494902">
    <property type="component" value="Unassembled WGS sequence"/>
</dbReference>
<evidence type="ECO:0000256" key="4">
    <source>
        <dbReference type="ARBA" id="ARBA00011233"/>
    </source>
</evidence>
<comment type="subunit">
    <text evidence="4">Homotrimer.</text>
</comment>
<evidence type="ECO:0000313" key="14">
    <source>
        <dbReference type="Proteomes" id="UP001494902"/>
    </source>
</evidence>
<dbReference type="SUPFAM" id="SSF89562">
    <property type="entry name" value="RraA-like"/>
    <property type="match status" value="1"/>
</dbReference>
<dbReference type="Gene3D" id="3.50.30.40">
    <property type="entry name" value="Ribonuclease E inhibitor RraA/RraA-like"/>
    <property type="match status" value="1"/>
</dbReference>
<protein>
    <recommendedName>
        <fullName evidence="7">Putative 4-hydroxy-4-methyl-2-oxoglutarate aldolase</fullName>
        <ecNumber evidence="6">4.1.1.112</ecNumber>
        <ecNumber evidence="5">4.1.3.17</ecNumber>
    </recommendedName>
    <alternativeName>
        <fullName evidence="11">Oxaloacetate decarboxylase</fullName>
    </alternativeName>
    <alternativeName>
        <fullName evidence="9">Regulator of ribonuclease activity homolog</fullName>
    </alternativeName>
    <alternativeName>
        <fullName evidence="10">RraA-like protein</fullName>
    </alternativeName>
</protein>
<evidence type="ECO:0000256" key="6">
    <source>
        <dbReference type="ARBA" id="ARBA00012947"/>
    </source>
</evidence>
<dbReference type="EC" id="4.1.3.17" evidence="5"/>
<accession>A0ABV1K3K0</accession>
<dbReference type="RefSeq" id="WP_349296124.1">
    <property type="nucleotide sequence ID" value="NZ_JBEDNQ010000001.1"/>
</dbReference>
<gene>
    <name evidence="13" type="ORF">WIS52_01000</name>
</gene>
<comment type="caution">
    <text evidence="13">The sequence shown here is derived from an EMBL/GenBank/DDBJ whole genome shotgun (WGS) entry which is preliminary data.</text>
</comment>
<dbReference type="EC" id="4.1.1.112" evidence="6"/>
<comment type="cofactor">
    <cofactor evidence="2">
        <name>a divalent metal cation</name>
        <dbReference type="ChEBI" id="CHEBI:60240"/>
    </cofactor>
</comment>
<comment type="catalytic activity">
    <reaction evidence="12">
        <text>oxaloacetate + H(+) = pyruvate + CO2</text>
        <dbReference type="Rhea" id="RHEA:15641"/>
        <dbReference type="ChEBI" id="CHEBI:15361"/>
        <dbReference type="ChEBI" id="CHEBI:15378"/>
        <dbReference type="ChEBI" id="CHEBI:16452"/>
        <dbReference type="ChEBI" id="CHEBI:16526"/>
        <dbReference type="EC" id="4.1.1.112"/>
    </reaction>
</comment>
<evidence type="ECO:0000256" key="12">
    <source>
        <dbReference type="ARBA" id="ARBA00047973"/>
    </source>
</evidence>
<proteinExistence type="inferred from homology"/>
<dbReference type="InterPro" id="IPR036704">
    <property type="entry name" value="RraA/RraA-like_sf"/>
</dbReference>
<evidence type="ECO:0000256" key="3">
    <source>
        <dbReference type="ARBA" id="ARBA00008621"/>
    </source>
</evidence>
<evidence type="ECO:0000256" key="10">
    <source>
        <dbReference type="ARBA" id="ARBA00030169"/>
    </source>
</evidence>
<reference evidence="13 14" key="1">
    <citation type="submission" date="2024-03" db="EMBL/GenBank/DDBJ databases">
        <title>Draft genome sequence of Pseudonocardia nematodicida JCM 31783.</title>
        <authorList>
            <person name="Butdee W."/>
            <person name="Duangmal K."/>
        </authorList>
    </citation>
    <scope>NUCLEOTIDE SEQUENCE [LARGE SCALE GENOMIC DNA]</scope>
    <source>
        <strain evidence="13 14">JCM 31783</strain>
    </source>
</reference>
<dbReference type="PANTHER" id="PTHR33254:SF4">
    <property type="entry name" value="4-HYDROXY-4-METHYL-2-OXOGLUTARATE ALDOLASE 3-RELATED"/>
    <property type="match status" value="1"/>
</dbReference>
<evidence type="ECO:0000256" key="8">
    <source>
        <dbReference type="ARBA" id="ARBA00025046"/>
    </source>
</evidence>
<dbReference type="PANTHER" id="PTHR33254">
    <property type="entry name" value="4-HYDROXY-4-METHYL-2-OXOGLUTARATE ALDOLASE 3-RELATED"/>
    <property type="match status" value="1"/>
</dbReference>
<keyword evidence="14" id="KW-1185">Reference proteome</keyword>
<comment type="function">
    <text evidence="8">Catalyzes the aldol cleavage of 4-hydroxy-4-methyl-2-oxoglutarate (HMG) into 2 molecules of pyruvate. Also contains a secondary oxaloacetate (OAA) decarboxylase activity due to the common pyruvate enolate transition state formed following C-C bond cleavage in the retro-aldol and decarboxylation reactions.</text>
</comment>
<comment type="similarity">
    <text evidence="3">Belongs to the class II aldolase/RraA-like family.</text>
</comment>
<evidence type="ECO:0000256" key="1">
    <source>
        <dbReference type="ARBA" id="ARBA00001342"/>
    </source>
</evidence>
<evidence type="ECO:0000256" key="9">
    <source>
        <dbReference type="ARBA" id="ARBA00029596"/>
    </source>
</evidence>
<evidence type="ECO:0000313" key="13">
    <source>
        <dbReference type="EMBL" id="MEQ3549032.1"/>
    </source>
</evidence>
<dbReference type="Pfam" id="PF03737">
    <property type="entry name" value="RraA-like"/>
    <property type="match status" value="1"/>
</dbReference>
<comment type="catalytic activity">
    <reaction evidence="1">
        <text>4-hydroxy-4-methyl-2-oxoglutarate = 2 pyruvate</text>
        <dbReference type="Rhea" id="RHEA:22748"/>
        <dbReference type="ChEBI" id="CHEBI:15361"/>
        <dbReference type="ChEBI" id="CHEBI:58276"/>
        <dbReference type="EC" id="4.1.3.17"/>
    </reaction>
</comment>
<evidence type="ECO:0000256" key="11">
    <source>
        <dbReference type="ARBA" id="ARBA00032305"/>
    </source>
</evidence>
<name>A0ABV1K3K0_9PSEU</name>